<evidence type="ECO:0000259" key="3">
    <source>
        <dbReference type="Pfam" id="PF13556"/>
    </source>
</evidence>
<protein>
    <recommendedName>
        <fullName evidence="7">Sugar diacid utilization regulator</fullName>
    </recommendedName>
</protein>
<feature type="domain" description="CdaR GGDEF-like" evidence="4">
    <location>
        <begin position="179"/>
        <end position="296"/>
    </location>
</feature>
<dbReference type="Proteomes" id="UP000195331">
    <property type="component" value="Chromosome"/>
</dbReference>
<keyword evidence="6" id="KW-1185">Reference proteome</keyword>
<dbReference type="Gene3D" id="1.10.10.2840">
    <property type="entry name" value="PucR C-terminal helix-turn-helix domain"/>
    <property type="match status" value="1"/>
</dbReference>
<reference evidence="5 6" key="1">
    <citation type="submission" date="2017-04" db="EMBL/GenBank/DDBJ databases">
        <title>Whole Genome Sequence of 1,4-Dioxane Degrading Bacterium Mycobacterium dioxanotrophicus PH-06.</title>
        <authorList>
            <person name="He Y."/>
        </authorList>
    </citation>
    <scope>NUCLEOTIDE SEQUENCE [LARGE SCALE GENOMIC DNA]</scope>
    <source>
        <strain evidence="5 6">PH-06</strain>
    </source>
</reference>
<evidence type="ECO:0000313" key="6">
    <source>
        <dbReference type="Proteomes" id="UP000195331"/>
    </source>
</evidence>
<evidence type="ECO:0000256" key="1">
    <source>
        <dbReference type="ARBA" id="ARBA00006754"/>
    </source>
</evidence>
<dbReference type="Pfam" id="PF13556">
    <property type="entry name" value="HTH_30"/>
    <property type="match status" value="1"/>
</dbReference>
<dbReference type="AlphaFoldDB" id="A0A1Y0C004"/>
<evidence type="ECO:0008006" key="7">
    <source>
        <dbReference type="Google" id="ProtNLM"/>
    </source>
</evidence>
<evidence type="ECO:0000259" key="4">
    <source>
        <dbReference type="Pfam" id="PF17853"/>
    </source>
</evidence>
<dbReference type="KEGG" id="mdx:BTO20_07905"/>
<accession>A0A1Y0C004</accession>
<feature type="domain" description="Putative sugar diacid recognition" evidence="2">
    <location>
        <begin position="37"/>
        <end position="169"/>
    </location>
</feature>
<proteinExistence type="inferred from homology"/>
<organism evidence="5 6">
    <name type="scientific">Mycobacterium dioxanotrophicus</name>
    <dbReference type="NCBI Taxonomy" id="482462"/>
    <lineage>
        <taxon>Bacteria</taxon>
        <taxon>Bacillati</taxon>
        <taxon>Actinomycetota</taxon>
        <taxon>Actinomycetes</taxon>
        <taxon>Mycobacteriales</taxon>
        <taxon>Mycobacteriaceae</taxon>
        <taxon>Mycobacterium</taxon>
    </lineage>
</organism>
<dbReference type="InterPro" id="IPR008599">
    <property type="entry name" value="Diacid_rec"/>
</dbReference>
<feature type="domain" description="PucR C-terminal helix-turn-helix" evidence="3">
    <location>
        <begin position="345"/>
        <end position="402"/>
    </location>
</feature>
<dbReference type="PANTHER" id="PTHR33744">
    <property type="entry name" value="CARBOHYDRATE DIACID REGULATOR"/>
    <property type="match status" value="1"/>
</dbReference>
<dbReference type="EMBL" id="CP020809">
    <property type="protein sequence ID" value="ART68509.1"/>
    <property type="molecule type" value="Genomic_DNA"/>
</dbReference>
<dbReference type="RefSeq" id="WP_087074802.1">
    <property type="nucleotide sequence ID" value="NZ_CP020809.1"/>
</dbReference>
<evidence type="ECO:0000259" key="2">
    <source>
        <dbReference type="Pfam" id="PF05651"/>
    </source>
</evidence>
<evidence type="ECO:0000313" key="5">
    <source>
        <dbReference type="EMBL" id="ART68509.1"/>
    </source>
</evidence>
<dbReference type="InterPro" id="IPR042070">
    <property type="entry name" value="PucR_C-HTH_sf"/>
</dbReference>
<dbReference type="Pfam" id="PF17853">
    <property type="entry name" value="GGDEF_2"/>
    <property type="match status" value="1"/>
</dbReference>
<dbReference type="InterPro" id="IPR041522">
    <property type="entry name" value="CdaR_GGDEF"/>
</dbReference>
<dbReference type="OrthoDB" id="8026818at2"/>
<comment type="similarity">
    <text evidence="1">Belongs to the CdaR family.</text>
</comment>
<sequence length="406" mass="43627">MTIVTNVAQVTVCVALFGSGFKLVNCTERTNMDAVVLTTELAREIADETTRILGHHVLITDANARVIGSGDPTRIGTVHEASVAVLQTGTAASHDAEQAAALVGVLPGITMPIVLDGAVVGTVGITGPPAQVVKLGRLVQRQTEILLRESQFQRMRLLRANRLNQLVRDVVEFDPRLVDEQIVQASGMELGYDLTQPRVAIAFEVQPGPESYPSSVRAIGEIFGARMDLVAELATGRYVVLHHVSQSHSAEEKARHAAELLRERHGITVHIGIGEAGTGVAALAASYADAVAALRLGRGRAATQIHEIGDLRVAQMLDSVSAQARERFTRSQLAPLTGENDFSVLRATLVAWCEAGCNLVATAQRLDIHRNTVIYRLDKISRLTGRDVREPRIAVALYLACLMVGG</sequence>
<gene>
    <name evidence="5" type="ORF">BTO20_07905</name>
</gene>
<name>A0A1Y0C004_9MYCO</name>
<dbReference type="InterPro" id="IPR051448">
    <property type="entry name" value="CdaR-like_regulators"/>
</dbReference>
<dbReference type="PANTHER" id="PTHR33744:SF15">
    <property type="entry name" value="CARBOHYDRATE DIACID REGULATOR"/>
    <property type="match status" value="1"/>
</dbReference>
<dbReference type="InterPro" id="IPR025736">
    <property type="entry name" value="PucR_C-HTH_dom"/>
</dbReference>
<dbReference type="Pfam" id="PF05651">
    <property type="entry name" value="Diacid_rec"/>
    <property type="match status" value="1"/>
</dbReference>